<accession>A0A7J8GKW2</accession>
<name>A0A7J8GKW2_MOLMO</name>
<protein>
    <submittedName>
        <fullName evidence="1">Interferon regulatory factor 2</fullName>
    </submittedName>
</protein>
<dbReference type="Proteomes" id="UP000550707">
    <property type="component" value="Unassembled WGS sequence"/>
</dbReference>
<dbReference type="AlphaFoldDB" id="A0A7J8GKW2"/>
<comment type="caution">
    <text evidence="1">The sequence shown here is derived from an EMBL/GenBank/DDBJ whole genome shotgun (WGS) entry which is preliminary data.</text>
</comment>
<evidence type="ECO:0000313" key="1">
    <source>
        <dbReference type="EMBL" id="KAF6460421.1"/>
    </source>
</evidence>
<gene>
    <name evidence="1" type="ORF">HJG59_006911</name>
</gene>
<dbReference type="EMBL" id="JACASF010000009">
    <property type="protein sequence ID" value="KAF6460421.1"/>
    <property type="molecule type" value="Genomic_DNA"/>
</dbReference>
<reference evidence="1 2" key="1">
    <citation type="journal article" date="2020" name="Nature">
        <title>Six reference-quality genomes reveal evolution of bat adaptations.</title>
        <authorList>
            <person name="Jebb D."/>
            <person name="Huang Z."/>
            <person name="Pippel M."/>
            <person name="Hughes G.M."/>
            <person name="Lavrichenko K."/>
            <person name="Devanna P."/>
            <person name="Winkler S."/>
            <person name="Jermiin L.S."/>
            <person name="Skirmuntt E.C."/>
            <person name="Katzourakis A."/>
            <person name="Burkitt-Gray L."/>
            <person name="Ray D.A."/>
            <person name="Sullivan K.A.M."/>
            <person name="Roscito J.G."/>
            <person name="Kirilenko B.M."/>
            <person name="Davalos L.M."/>
            <person name="Corthals A.P."/>
            <person name="Power M.L."/>
            <person name="Jones G."/>
            <person name="Ransome R.D."/>
            <person name="Dechmann D.K.N."/>
            <person name="Locatelli A.G."/>
            <person name="Puechmaille S.J."/>
            <person name="Fedrigo O."/>
            <person name="Jarvis E.D."/>
            <person name="Hiller M."/>
            <person name="Vernes S.C."/>
            <person name="Myers E.W."/>
            <person name="Teeling E.C."/>
        </authorList>
    </citation>
    <scope>NUCLEOTIDE SEQUENCE [LARGE SCALE GENOMIC DNA]</scope>
    <source>
        <strain evidence="1">MMolMol1</strain>
        <tissue evidence="1">Muscle</tissue>
    </source>
</reference>
<proteinExistence type="predicted"/>
<organism evidence="1 2">
    <name type="scientific">Molossus molossus</name>
    <name type="common">Pallas' mastiff bat</name>
    <name type="synonym">Vespertilio molossus</name>
    <dbReference type="NCBI Taxonomy" id="27622"/>
    <lineage>
        <taxon>Eukaryota</taxon>
        <taxon>Metazoa</taxon>
        <taxon>Chordata</taxon>
        <taxon>Craniata</taxon>
        <taxon>Vertebrata</taxon>
        <taxon>Euteleostomi</taxon>
        <taxon>Mammalia</taxon>
        <taxon>Eutheria</taxon>
        <taxon>Laurasiatheria</taxon>
        <taxon>Chiroptera</taxon>
        <taxon>Yangochiroptera</taxon>
        <taxon>Molossidae</taxon>
        <taxon>Molossus</taxon>
    </lineage>
</organism>
<evidence type="ECO:0000313" key="2">
    <source>
        <dbReference type="Proteomes" id="UP000550707"/>
    </source>
</evidence>
<keyword evidence="2" id="KW-1185">Reference proteome</keyword>
<sequence length="45" mass="5264">MQPDTGGMWKKMHRSLETGQSIQESINQEWINLIQKHGRRIFGVP</sequence>